<evidence type="ECO:0000256" key="3">
    <source>
        <dbReference type="ARBA" id="ARBA00022786"/>
    </source>
</evidence>
<evidence type="ECO:0000256" key="1">
    <source>
        <dbReference type="ARBA" id="ARBA00004906"/>
    </source>
</evidence>
<keyword evidence="3" id="KW-0833">Ubl conjugation pathway</keyword>
<evidence type="ECO:0000313" key="6">
    <source>
        <dbReference type="Proteomes" id="UP000694680"/>
    </source>
</evidence>
<reference evidence="5" key="3">
    <citation type="submission" date="2025-09" db="UniProtKB">
        <authorList>
            <consortium name="Ensembl"/>
        </authorList>
    </citation>
    <scope>IDENTIFICATION</scope>
</reference>
<comment type="pathway">
    <text evidence="1">Protein modification; protein ubiquitination.</text>
</comment>
<accession>A0A8C5HJY7</accession>
<dbReference type="GO" id="GO:0016567">
    <property type="term" value="P:protein ubiquitination"/>
    <property type="evidence" value="ECO:0007669"/>
    <property type="project" value="UniProtKB-UniPathway"/>
</dbReference>
<sequence length="272" mass="31448">KDPCPLPNTSTESFDPVSLNVGGDIYTTTLDTLTRCRDSMLGAMFTGQIPVLRDKRGNVFIDRDGKVFRYILNFLRTSCLDLPDEFSELALLRREADFFQIRPLLEEIRCYESTLLLSLSFQVRVLHFNLRHGPENYELRTCSIQTFTVDFFCTWRAFLALLCERFSYMTSQGLISPHPSNPRQNRLRLEWVPRPDQLPPDQYNKQRYQGLMVCYPQNGSGNMQQSACEITDMQSFVEELLRMCLAEGFRVDQVSPNSVELLNCTALRLVKN</sequence>
<dbReference type="InterPro" id="IPR045763">
    <property type="entry name" value="KCTD11/21_C"/>
</dbReference>
<dbReference type="InterPro" id="IPR000210">
    <property type="entry name" value="BTB/POZ_dom"/>
</dbReference>
<organism evidence="5 6">
    <name type="scientific">Gouania willdenowi</name>
    <name type="common">Blunt-snouted clingfish</name>
    <name type="synonym">Lepadogaster willdenowi</name>
    <dbReference type="NCBI Taxonomy" id="441366"/>
    <lineage>
        <taxon>Eukaryota</taxon>
        <taxon>Metazoa</taxon>
        <taxon>Chordata</taxon>
        <taxon>Craniata</taxon>
        <taxon>Vertebrata</taxon>
        <taxon>Euteleostomi</taxon>
        <taxon>Actinopterygii</taxon>
        <taxon>Neopterygii</taxon>
        <taxon>Teleostei</taxon>
        <taxon>Neoteleostei</taxon>
        <taxon>Acanthomorphata</taxon>
        <taxon>Ovalentaria</taxon>
        <taxon>Blenniimorphae</taxon>
        <taxon>Blenniiformes</taxon>
        <taxon>Gobiesocoidei</taxon>
        <taxon>Gobiesocidae</taxon>
        <taxon>Gobiesocinae</taxon>
        <taxon>Gouania</taxon>
    </lineage>
</organism>
<dbReference type="GO" id="GO:0051260">
    <property type="term" value="P:protein homooligomerization"/>
    <property type="evidence" value="ECO:0007669"/>
    <property type="project" value="InterPro"/>
</dbReference>
<evidence type="ECO:0000256" key="2">
    <source>
        <dbReference type="ARBA" id="ARBA00022604"/>
    </source>
</evidence>
<dbReference type="UniPathway" id="UPA00143"/>
<dbReference type="Gene3D" id="3.30.710.10">
    <property type="entry name" value="Potassium Channel Kv1.1, Chain A"/>
    <property type="match status" value="1"/>
</dbReference>
<dbReference type="Proteomes" id="UP000694680">
    <property type="component" value="Chromosome 19"/>
</dbReference>
<dbReference type="InterPro" id="IPR011333">
    <property type="entry name" value="SKP1/BTB/POZ_sf"/>
</dbReference>
<dbReference type="SMART" id="SM00225">
    <property type="entry name" value="BTB"/>
    <property type="match status" value="1"/>
</dbReference>
<dbReference type="CDD" id="cd18365">
    <property type="entry name" value="BTB_POZ_KCTD6_like"/>
    <property type="match status" value="1"/>
</dbReference>
<reference evidence="5" key="1">
    <citation type="submission" date="2020-06" db="EMBL/GenBank/DDBJ databases">
        <authorList>
            <consortium name="Wellcome Sanger Institute Data Sharing"/>
        </authorList>
    </citation>
    <scope>NUCLEOTIDE SEQUENCE [LARGE SCALE GENOMIC DNA]</scope>
</reference>
<dbReference type="AlphaFoldDB" id="A0A8C5HJY7"/>
<dbReference type="PANTHER" id="PTHR14499">
    <property type="entry name" value="POTASSIUM CHANNEL TETRAMERIZATION DOMAIN-CONTAINING"/>
    <property type="match status" value="1"/>
</dbReference>
<dbReference type="SUPFAM" id="SSF54695">
    <property type="entry name" value="POZ domain"/>
    <property type="match status" value="1"/>
</dbReference>
<dbReference type="PANTHER" id="PTHR14499:SF7">
    <property type="entry name" value="BTB_POZ DOMAIN-CONTAINING PROTEIN KCTD11"/>
    <property type="match status" value="1"/>
</dbReference>
<keyword evidence="6" id="KW-1185">Reference proteome</keyword>
<dbReference type="Ensembl" id="ENSGWIT00000048793.1">
    <property type="protein sequence ID" value="ENSGWIP00000045035.1"/>
    <property type="gene ID" value="ENSGWIG00000022337.1"/>
</dbReference>
<evidence type="ECO:0000313" key="5">
    <source>
        <dbReference type="Ensembl" id="ENSGWIP00000045035.1"/>
    </source>
</evidence>
<dbReference type="Pfam" id="PF19329">
    <property type="entry name" value="KCTD11_21_C"/>
    <property type="match status" value="1"/>
</dbReference>
<dbReference type="Pfam" id="PF02214">
    <property type="entry name" value="BTB_2"/>
    <property type="match status" value="1"/>
</dbReference>
<keyword evidence="2" id="KW-0341">Growth regulation</keyword>
<protein>
    <recommendedName>
        <fullName evidence="4">BTB domain-containing protein</fullName>
    </recommendedName>
</protein>
<reference evidence="5" key="2">
    <citation type="submission" date="2025-08" db="UniProtKB">
        <authorList>
            <consortium name="Ensembl"/>
        </authorList>
    </citation>
    <scope>IDENTIFICATION</scope>
</reference>
<evidence type="ECO:0000259" key="4">
    <source>
        <dbReference type="SMART" id="SM00225"/>
    </source>
</evidence>
<name>A0A8C5HJY7_GOUWI</name>
<feature type="domain" description="BTB" evidence="4">
    <location>
        <begin position="15"/>
        <end position="116"/>
    </location>
</feature>
<dbReference type="InterPro" id="IPR003131">
    <property type="entry name" value="T1-type_BTB"/>
</dbReference>
<proteinExistence type="predicted"/>